<dbReference type="GO" id="GO:0019433">
    <property type="term" value="P:triglyceride catabolic process"/>
    <property type="evidence" value="ECO:0007669"/>
    <property type="project" value="TreeGrafter"/>
</dbReference>
<dbReference type="Ensembl" id="ENSZALT00000006026.1">
    <property type="protein sequence ID" value="ENSZALP00000003898.1"/>
    <property type="gene ID" value="ENSZALG00000003737.1"/>
</dbReference>
<accession>A0A8D2MB01</accession>
<keyword evidence="2" id="KW-0378">Hydrolase</keyword>
<feature type="short sequence motif" description="GXSXG" evidence="2">
    <location>
        <begin position="49"/>
        <end position="53"/>
    </location>
</feature>
<dbReference type="PANTHER" id="PTHR12406:SF23">
    <property type="entry name" value="OMEGA-HYDROXYCERAMIDE TRANSACYLASE"/>
    <property type="match status" value="1"/>
</dbReference>
<keyword evidence="5" id="KW-1185">Reference proteome</keyword>
<dbReference type="InterPro" id="IPR016035">
    <property type="entry name" value="Acyl_Trfase/lysoPLipase"/>
</dbReference>
<evidence type="ECO:0000256" key="1">
    <source>
        <dbReference type="ARBA" id="ARBA00023098"/>
    </source>
</evidence>
<dbReference type="GO" id="GO:0004806">
    <property type="term" value="F:triacylglycerol lipase activity"/>
    <property type="evidence" value="ECO:0007669"/>
    <property type="project" value="TreeGrafter"/>
</dbReference>
<dbReference type="PANTHER" id="PTHR12406">
    <property type="entry name" value="CALCIUM-INDEPENDENT PHOSPHOLIPASE A2 IPLA2 -RELATED"/>
    <property type="match status" value="1"/>
</dbReference>
<dbReference type="SUPFAM" id="SSF52151">
    <property type="entry name" value="FabD/lysophospholipase-like"/>
    <property type="match status" value="1"/>
</dbReference>
<dbReference type="InterPro" id="IPR002641">
    <property type="entry name" value="PNPLA_dom"/>
</dbReference>
<name>A0A8D2MB01_ZONAL</name>
<dbReference type="AlphaFoldDB" id="A0A8D2MB01"/>
<comment type="caution">
    <text evidence="2">Lacks conserved residue(s) required for the propagation of feature annotation.</text>
</comment>
<dbReference type="GO" id="GO:0055088">
    <property type="term" value="P:lipid homeostasis"/>
    <property type="evidence" value="ECO:0007669"/>
    <property type="project" value="TreeGrafter"/>
</dbReference>
<dbReference type="GO" id="GO:0016020">
    <property type="term" value="C:membrane"/>
    <property type="evidence" value="ECO:0007669"/>
    <property type="project" value="TreeGrafter"/>
</dbReference>
<feature type="active site" description="Nucleophile" evidence="2">
    <location>
        <position position="51"/>
    </location>
</feature>
<dbReference type="InterPro" id="IPR033562">
    <property type="entry name" value="PLPL"/>
</dbReference>
<proteinExistence type="predicted"/>
<dbReference type="Proteomes" id="UP000694413">
    <property type="component" value="Unassembled WGS sequence"/>
</dbReference>
<keyword evidence="1 2" id="KW-0443">Lipid metabolism</keyword>
<feature type="active site" description="Proton acceptor" evidence="2">
    <location>
        <position position="163"/>
    </location>
</feature>
<dbReference type="GO" id="GO:0005737">
    <property type="term" value="C:cytoplasm"/>
    <property type="evidence" value="ECO:0007669"/>
    <property type="project" value="TreeGrafter"/>
</dbReference>
<reference evidence="4" key="1">
    <citation type="submission" date="2025-08" db="UniProtKB">
        <authorList>
            <consortium name="Ensembl"/>
        </authorList>
    </citation>
    <scope>IDENTIFICATION</scope>
</reference>
<evidence type="ECO:0000256" key="2">
    <source>
        <dbReference type="PROSITE-ProRule" id="PRU01161"/>
    </source>
</evidence>
<dbReference type="GO" id="GO:0005811">
    <property type="term" value="C:lipid droplet"/>
    <property type="evidence" value="ECO:0007669"/>
    <property type="project" value="TreeGrafter"/>
</dbReference>
<evidence type="ECO:0000259" key="3">
    <source>
        <dbReference type="PROSITE" id="PS51635"/>
    </source>
</evidence>
<organism evidence="4 5">
    <name type="scientific">Zonotrichia albicollis</name>
    <name type="common">White-throated sparrow</name>
    <name type="synonym">Fringilla albicollis</name>
    <dbReference type="NCBI Taxonomy" id="44394"/>
    <lineage>
        <taxon>Eukaryota</taxon>
        <taxon>Metazoa</taxon>
        <taxon>Chordata</taxon>
        <taxon>Craniata</taxon>
        <taxon>Vertebrata</taxon>
        <taxon>Euteleostomi</taxon>
        <taxon>Archelosauria</taxon>
        <taxon>Archosauria</taxon>
        <taxon>Dinosauria</taxon>
        <taxon>Saurischia</taxon>
        <taxon>Theropoda</taxon>
        <taxon>Coelurosauria</taxon>
        <taxon>Aves</taxon>
        <taxon>Neognathae</taxon>
        <taxon>Neoaves</taxon>
        <taxon>Telluraves</taxon>
        <taxon>Australaves</taxon>
        <taxon>Passeriformes</taxon>
        <taxon>Passerellidae</taxon>
        <taxon>Zonotrichia</taxon>
    </lineage>
</organism>
<evidence type="ECO:0000313" key="4">
    <source>
        <dbReference type="Ensembl" id="ENSZALP00000003898.1"/>
    </source>
</evidence>
<dbReference type="Pfam" id="PF01734">
    <property type="entry name" value="Patatin"/>
    <property type="match status" value="1"/>
</dbReference>
<protein>
    <submittedName>
        <fullName evidence="4">Patatin like phospholipase domain containing 1</fullName>
    </submittedName>
</protein>
<evidence type="ECO:0000313" key="5">
    <source>
        <dbReference type="Proteomes" id="UP000694413"/>
    </source>
</evidence>
<sequence length="392" mass="42002">GGFPERRQSTPFSLSFSGSGFLALYQVGVVQSLLELAPELLKSACKVYGSSAGSIIAAAVVCGIGLGKNIPDDWVRKVKGVFGVPHLLANLKTVLQRMLPEDSYLLASGRLHISLTRVVDGQNVMASEFSSKEELIQALLCSCFLPIYCGFIPPSYRGVRYVDGGFTGLQPVSSLEEPVITVSPFTGELDICPRDCPAIFFCFQIFNGSIQISIENLCRISYALFPPSTMVRPPGLLPGSLSSFSVAPSAPGRGCEVSIQPSLLMAEQPQLSQPVSIGEIPFTLDPVCSFLPSILDGFTPLKHSSLRQAAQIQLFLPQGKVKASETLRPPQAGTISPSPAFAPLLPPTYPTDPSPGSCKHHPHLQAGFTISVRLRQLPYGNGLLNPPKKILI</sequence>
<feature type="domain" description="PNPLA" evidence="3">
    <location>
        <begin position="14"/>
        <end position="176"/>
    </location>
</feature>
<feature type="short sequence motif" description="DGA/G" evidence="2">
    <location>
        <begin position="163"/>
        <end position="165"/>
    </location>
</feature>
<gene>
    <name evidence="4" type="primary">PNPLA1</name>
</gene>
<keyword evidence="2" id="KW-0442">Lipid degradation</keyword>
<reference evidence="4" key="2">
    <citation type="submission" date="2025-09" db="UniProtKB">
        <authorList>
            <consortium name="Ensembl"/>
        </authorList>
    </citation>
    <scope>IDENTIFICATION</scope>
</reference>
<dbReference type="Gene3D" id="3.40.1090.10">
    <property type="entry name" value="Cytosolic phospholipase A2 catalytic domain"/>
    <property type="match status" value="2"/>
</dbReference>
<dbReference type="PROSITE" id="PS51635">
    <property type="entry name" value="PNPLA"/>
    <property type="match status" value="1"/>
</dbReference>